<feature type="domain" description="CoA-binding" evidence="1">
    <location>
        <begin position="202"/>
        <end position="299"/>
    </location>
</feature>
<accession>A0ABX1NFH3</accession>
<evidence type="ECO:0000313" key="3">
    <source>
        <dbReference type="Proteomes" id="UP000634522"/>
    </source>
</evidence>
<dbReference type="SMART" id="SM00881">
    <property type="entry name" value="CoA_binding"/>
    <property type="match status" value="1"/>
</dbReference>
<dbReference type="SUPFAM" id="SSF51735">
    <property type="entry name" value="NAD(P)-binding Rossmann-fold domains"/>
    <property type="match status" value="1"/>
</dbReference>
<dbReference type="Gene3D" id="3.40.50.261">
    <property type="entry name" value="Succinyl-CoA synthetase domains"/>
    <property type="match status" value="2"/>
</dbReference>
<dbReference type="InterPro" id="IPR036291">
    <property type="entry name" value="NAD(P)-bd_dom_sf"/>
</dbReference>
<dbReference type="Proteomes" id="UP000634522">
    <property type="component" value="Unassembled WGS sequence"/>
</dbReference>
<proteinExistence type="predicted"/>
<keyword evidence="3" id="KW-1185">Reference proteome</keyword>
<sequence>MNDRTTISPGAALNAATGELFRQAAGEGRDALNGDELQRFVASFGAALAEGMPGGVDLRIALENTREFGMVLTAGQGGLDGALDRANFRKDRAAVSASVELTDAADFMRLFRRTVAYQKMAALAQRDGRRAPDPVLEFCFGLMLGLGREYSAANPQPAFVIRQLELDQVQFAKKPTVGVARVEFGPPVAGRLPRPAHKIDKLIHPQSIGIIGVSASGMNFGRIILKNLMGSGYAKEKLTIIRPGETEIDGVRCVDSLRALPAKLDLLIVAVPNDAVYELVDEIIAADAVESVMLIPGGLGETAKSREPAAALAAKINAAHGNPGGGPVFLGANCLGVVSHPGGYDSWFIPLERLPKPQKKAQRNSVMLSQSGAFMITRISQNPWLDPAYMLALGNQTDLTHGDMLGFFADRPEIDTLGIYIEGFKDGDGLDFARAVRKAVLNGKQVVVYKSGRTEAGAGGVMGHTASIAGDPVLFEAVLRQAGAIVAEDFSSFDDLFYIAGALHGKKVGKRLGAISGAGFEAVGMADSIATETSSLEMGALEAATVERVQAILAAKRLDALVEVRNPIDINPGADDEAHLQITEAFLDDPNIDAVVVGLDPTAPSIRGLETSKLRPGYDLSDPKGTVHIYPPLAAKSDKPVIGIVDGGSLYDAMAAKLMDQGVCMFRNCGRGTRALARYVEARLEADAIRERNQ</sequence>
<dbReference type="PANTHER" id="PTHR42793">
    <property type="entry name" value="COA BINDING DOMAIN CONTAINING PROTEIN"/>
    <property type="match status" value="1"/>
</dbReference>
<dbReference type="SUPFAM" id="SSF52210">
    <property type="entry name" value="Succinyl-CoA synthetase domains"/>
    <property type="match status" value="2"/>
</dbReference>
<dbReference type="EMBL" id="WTVS01000021">
    <property type="protein sequence ID" value="NMF98066.1"/>
    <property type="molecule type" value="Genomic_DNA"/>
</dbReference>
<protein>
    <submittedName>
        <fullName evidence="2">CoA-binding protein</fullName>
    </submittedName>
</protein>
<dbReference type="Pfam" id="PF13380">
    <property type="entry name" value="CoA_binding_2"/>
    <property type="match status" value="1"/>
</dbReference>
<dbReference type="InterPro" id="IPR003781">
    <property type="entry name" value="CoA-bd"/>
</dbReference>
<dbReference type="RefSeq" id="WP_169140648.1">
    <property type="nucleotide sequence ID" value="NZ_WTVS01000021.1"/>
</dbReference>
<name>A0ABX1NFH3_9RHOO</name>
<reference evidence="2 3" key="1">
    <citation type="submission" date="2019-12" db="EMBL/GenBank/DDBJ databases">
        <title>Comparative genomics gives insights into the taxonomy of the Azoarcus-Aromatoleum group and reveals separate origins of nif in the plant-associated Azoarcus and non-plant-associated Aromatoleum sub-groups.</title>
        <authorList>
            <person name="Lafos M."/>
            <person name="Maluk M."/>
            <person name="Batista M."/>
            <person name="Junghare M."/>
            <person name="Carmona M."/>
            <person name="Faoro H."/>
            <person name="Cruz L.M."/>
            <person name="Battistoni F."/>
            <person name="De Souza E."/>
            <person name="Pedrosa F."/>
            <person name="Chen W.-M."/>
            <person name="Poole P.S."/>
            <person name="Dixon R.A."/>
            <person name="James E.K."/>
        </authorList>
    </citation>
    <scope>NUCLEOTIDE SEQUENCE [LARGE SCALE GENOMIC DNA]</scope>
    <source>
        <strain evidence="2 3">T</strain>
    </source>
</reference>
<comment type="caution">
    <text evidence="2">The sequence shown here is derived from an EMBL/GenBank/DDBJ whole genome shotgun (WGS) entry which is preliminary data.</text>
</comment>
<dbReference type="Pfam" id="PF13607">
    <property type="entry name" value="Succ_CoA_lig"/>
    <property type="match status" value="1"/>
</dbReference>
<evidence type="ECO:0000313" key="2">
    <source>
        <dbReference type="EMBL" id="NMF98066.1"/>
    </source>
</evidence>
<dbReference type="InterPro" id="IPR016102">
    <property type="entry name" value="Succinyl-CoA_synth-like"/>
</dbReference>
<dbReference type="Gene3D" id="3.30.470.20">
    <property type="entry name" value="ATP-grasp fold, B domain"/>
    <property type="match status" value="1"/>
</dbReference>
<dbReference type="PANTHER" id="PTHR42793:SF1">
    <property type="entry name" value="PEPTIDYL-LYSINE N-ACETYLTRANSFERASE PATZ"/>
    <property type="match status" value="1"/>
</dbReference>
<organism evidence="2 3">
    <name type="scientific">Aromatoleum toluolicum</name>
    <dbReference type="NCBI Taxonomy" id="90060"/>
    <lineage>
        <taxon>Bacteria</taxon>
        <taxon>Pseudomonadati</taxon>
        <taxon>Pseudomonadota</taxon>
        <taxon>Betaproteobacteria</taxon>
        <taxon>Rhodocyclales</taxon>
        <taxon>Rhodocyclaceae</taxon>
        <taxon>Aromatoleum</taxon>
    </lineage>
</organism>
<dbReference type="InterPro" id="IPR032875">
    <property type="entry name" value="Succ_CoA_lig_flav_dom"/>
</dbReference>
<dbReference type="Gene3D" id="3.40.50.720">
    <property type="entry name" value="NAD(P)-binding Rossmann-like Domain"/>
    <property type="match status" value="1"/>
</dbReference>
<gene>
    <name evidence="2" type="ORF">GPA27_11790</name>
</gene>
<evidence type="ECO:0000259" key="1">
    <source>
        <dbReference type="SMART" id="SM00881"/>
    </source>
</evidence>